<protein>
    <submittedName>
        <fullName evidence="1">Uncharacterized protein</fullName>
    </submittedName>
</protein>
<evidence type="ECO:0000313" key="1">
    <source>
        <dbReference type="EMBL" id="GAA4336541.1"/>
    </source>
</evidence>
<name>A0ABP8HAI0_9BURK</name>
<gene>
    <name evidence="1" type="ORF">GCM10023144_30990</name>
</gene>
<dbReference type="Pfam" id="PF20126">
    <property type="entry name" value="TumE"/>
    <property type="match status" value="1"/>
</dbReference>
<reference evidence="2" key="1">
    <citation type="journal article" date="2019" name="Int. J. Syst. Evol. Microbiol.">
        <title>The Global Catalogue of Microorganisms (GCM) 10K type strain sequencing project: providing services to taxonomists for standard genome sequencing and annotation.</title>
        <authorList>
            <consortium name="The Broad Institute Genomics Platform"/>
            <consortium name="The Broad Institute Genome Sequencing Center for Infectious Disease"/>
            <person name="Wu L."/>
            <person name="Ma J."/>
        </authorList>
    </citation>
    <scope>NUCLEOTIDE SEQUENCE [LARGE SCALE GENOMIC DNA]</scope>
    <source>
        <strain evidence="2">JCM 17666</strain>
    </source>
</reference>
<dbReference type="InterPro" id="IPR045397">
    <property type="entry name" value="TumE-like"/>
</dbReference>
<organism evidence="1 2">
    <name type="scientific">Pigmentiphaga soli</name>
    <dbReference type="NCBI Taxonomy" id="1007095"/>
    <lineage>
        <taxon>Bacteria</taxon>
        <taxon>Pseudomonadati</taxon>
        <taxon>Pseudomonadota</taxon>
        <taxon>Betaproteobacteria</taxon>
        <taxon>Burkholderiales</taxon>
        <taxon>Alcaligenaceae</taxon>
        <taxon>Pigmentiphaga</taxon>
    </lineage>
</organism>
<dbReference type="EMBL" id="BAABFO010000015">
    <property type="protein sequence ID" value="GAA4336541.1"/>
    <property type="molecule type" value="Genomic_DNA"/>
</dbReference>
<comment type="caution">
    <text evidence="1">The sequence shown here is derived from an EMBL/GenBank/DDBJ whole genome shotgun (WGS) entry which is preliminary data.</text>
</comment>
<keyword evidence="2" id="KW-1185">Reference proteome</keyword>
<sequence length="151" mass="15935">MVGDLLPCRRLNSPHVSLQSHHLGAESVSFCRHVDISACAAADHVPQHGGAVGGTINAGSGAGICAGATTTGGKGIELLAQPAKLSSSAGSGHKYRLAYVVNEVCVLRYDNEVGKDGHRHVDGEEVSHTFTTPAQLIADFWRDVNQRRNLQ</sequence>
<proteinExistence type="predicted"/>
<dbReference type="Proteomes" id="UP001501671">
    <property type="component" value="Unassembled WGS sequence"/>
</dbReference>
<evidence type="ECO:0000313" key="2">
    <source>
        <dbReference type="Proteomes" id="UP001501671"/>
    </source>
</evidence>
<accession>A0ABP8HAI0</accession>